<dbReference type="GO" id="GO:0016740">
    <property type="term" value="F:transferase activity"/>
    <property type="evidence" value="ECO:0007669"/>
    <property type="project" value="UniProtKB-KW"/>
</dbReference>
<keyword evidence="2" id="KW-0808">Transferase</keyword>
<dbReference type="GeneID" id="25266912"/>
<dbReference type="RefSeq" id="XP_013239951.1">
    <property type="nucleotide sequence ID" value="XM_013384497.1"/>
</dbReference>
<dbReference type="AlphaFoldDB" id="A0A066V3S8"/>
<dbReference type="OrthoDB" id="16747at2759"/>
<dbReference type="STRING" id="1037660.A0A066V3S8"/>
<dbReference type="InParanoid" id="A0A066V3S8"/>
<dbReference type="Gene3D" id="3.40.50.10540">
    <property type="entry name" value="Crotonobetainyl-coa:carnitine coa-transferase, domain 1"/>
    <property type="match status" value="1"/>
</dbReference>
<dbReference type="EMBL" id="JMSN01000181">
    <property type="protein sequence ID" value="KDN36131.1"/>
    <property type="molecule type" value="Genomic_DNA"/>
</dbReference>
<reference evidence="2 3" key="1">
    <citation type="submission" date="2014-05" db="EMBL/GenBank/DDBJ databases">
        <title>Draft genome sequence of a rare smut relative, Tilletiaria anomala UBC 951.</title>
        <authorList>
            <consortium name="DOE Joint Genome Institute"/>
            <person name="Toome M."/>
            <person name="Kuo A."/>
            <person name="Henrissat B."/>
            <person name="Lipzen A."/>
            <person name="Tritt A."/>
            <person name="Yoshinaga Y."/>
            <person name="Zane M."/>
            <person name="Barry K."/>
            <person name="Grigoriev I.V."/>
            <person name="Spatafora J.W."/>
            <person name="Aimea M.C."/>
        </authorList>
    </citation>
    <scope>NUCLEOTIDE SEQUENCE [LARGE SCALE GENOMIC DNA]</scope>
    <source>
        <strain evidence="2 3">UBC 951</strain>
    </source>
</reference>
<dbReference type="Proteomes" id="UP000027361">
    <property type="component" value="Unassembled WGS sequence"/>
</dbReference>
<dbReference type="Pfam" id="PF02515">
    <property type="entry name" value="CoA_transf_3"/>
    <property type="match status" value="1"/>
</dbReference>
<dbReference type="OMA" id="CPFYGTY"/>
<dbReference type="HOGENOM" id="CLU_033975_5_0_1"/>
<dbReference type="InterPro" id="IPR023606">
    <property type="entry name" value="CoA-Trfase_III_dom_1_sf"/>
</dbReference>
<evidence type="ECO:0000256" key="1">
    <source>
        <dbReference type="ARBA" id="ARBA00008383"/>
    </source>
</evidence>
<comment type="similarity">
    <text evidence="1">Belongs to the CoA-transferase III family.</text>
</comment>
<comment type="caution">
    <text evidence="2">The sequence shown here is derived from an EMBL/GenBank/DDBJ whole genome shotgun (WGS) entry which is preliminary data.</text>
</comment>
<dbReference type="SUPFAM" id="SSF89796">
    <property type="entry name" value="CoA-transferase family III (CaiB/BaiF)"/>
    <property type="match status" value="1"/>
</dbReference>
<organism evidence="2 3">
    <name type="scientific">Tilletiaria anomala (strain ATCC 24038 / CBS 436.72 / UBC 951)</name>
    <dbReference type="NCBI Taxonomy" id="1037660"/>
    <lineage>
        <taxon>Eukaryota</taxon>
        <taxon>Fungi</taxon>
        <taxon>Dikarya</taxon>
        <taxon>Basidiomycota</taxon>
        <taxon>Ustilaginomycotina</taxon>
        <taxon>Exobasidiomycetes</taxon>
        <taxon>Georgefischeriales</taxon>
        <taxon>Tilletiariaceae</taxon>
        <taxon>Tilletiaria</taxon>
    </lineage>
</organism>
<dbReference type="InterPro" id="IPR003673">
    <property type="entry name" value="CoA-Trfase_fam_III"/>
</dbReference>
<dbReference type="InterPro" id="IPR050509">
    <property type="entry name" value="CoA-transferase_III"/>
</dbReference>
<dbReference type="InterPro" id="IPR044855">
    <property type="entry name" value="CoA-Trfase_III_dom3_sf"/>
</dbReference>
<protein>
    <submittedName>
        <fullName evidence="2">CoA-transferase family III</fullName>
    </submittedName>
</protein>
<dbReference type="PANTHER" id="PTHR48228">
    <property type="entry name" value="SUCCINYL-COA--D-CITRAMALATE COA-TRANSFERASE"/>
    <property type="match status" value="1"/>
</dbReference>
<evidence type="ECO:0000313" key="2">
    <source>
        <dbReference type="EMBL" id="KDN36131.1"/>
    </source>
</evidence>
<sequence length="504" mass="54164">MAHQTRRRRTQEASFFIDGEIMQEPPFILRKASQKETTEAPPLRGLKVVEFAGLAPGPFVGLILADFGADVIRIDKVGAGINTDTLTRGKRSIAVDPKSPTGLKTLRRLIREADVLIEPFRPGVMERLGLGPEHVVEGKGGGEGLSANPRLVYARLTGFQRQGPYANMAGHDINYIALSGVLSMLSNQSASPSHPNPPPSFPANLLADFAGGSLICLVGILLALISRAQTSKGQVVEADMVTGARYVATFQVLMSYIVHPQWGAMFGKGDKQSRGTGVLDGAAPWYGVYKTRDDKWMSVGAIEPQFYAELLRLLRASVPSAPESCPPHPSPAEQHSRSEWPNLRIYFTTIFAQRTRAAWTETFLGTDACCVPVLDRDEALLPAGSGREAGVTLGGGILPYLPSAHATLVQSGEHNPIPPSPAPALRGTPARIAPGSAEALARSASGQGGEDEDVQLLMNSGEHTFDILREWIGASDQEIEKLYRQKAIGATDVPEEWNAPASKL</sequence>
<name>A0A066V3S8_TILAU</name>
<dbReference type="PANTHER" id="PTHR48228:SF5">
    <property type="entry name" value="ALPHA-METHYLACYL-COA RACEMASE"/>
    <property type="match status" value="1"/>
</dbReference>
<evidence type="ECO:0000313" key="3">
    <source>
        <dbReference type="Proteomes" id="UP000027361"/>
    </source>
</evidence>
<proteinExistence type="inferred from homology"/>
<dbReference type="Gene3D" id="3.30.1540.10">
    <property type="entry name" value="formyl-coa transferase, domain 3"/>
    <property type="match status" value="1"/>
</dbReference>
<accession>A0A066V3S8</accession>
<gene>
    <name evidence="2" type="ORF">K437DRAFT_279816</name>
</gene>
<keyword evidence="3" id="KW-1185">Reference proteome</keyword>